<evidence type="ECO:0000313" key="1">
    <source>
        <dbReference type="EMBL" id="KAJ0046444.1"/>
    </source>
</evidence>
<dbReference type="Proteomes" id="UP001163603">
    <property type="component" value="Chromosome 3"/>
</dbReference>
<reference evidence="2" key="1">
    <citation type="journal article" date="2023" name="G3 (Bethesda)">
        <title>Genome assembly and association tests identify interacting loci associated with vigor, precocity, and sex in interspecific pistachio rootstocks.</title>
        <authorList>
            <person name="Palmer W."/>
            <person name="Jacygrad E."/>
            <person name="Sagayaradj S."/>
            <person name="Cavanaugh K."/>
            <person name="Han R."/>
            <person name="Bertier L."/>
            <person name="Beede B."/>
            <person name="Kafkas S."/>
            <person name="Golino D."/>
            <person name="Preece J."/>
            <person name="Michelmore R."/>
        </authorList>
    </citation>
    <scope>NUCLEOTIDE SEQUENCE [LARGE SCALE GENOMIC DNA]</scope>
</reference>
<keyword evidence="2" id="KW-1185">Reference proteome</keyword>
<evidence type="ECO:0000313" key="2">
    <source>
        <dbReference type="Proteomes" id="UP001163603"/>
    </source>
</evidence>
<organism evidence="1 2">
    <name type="scientific">Pistacia integerrima</name>
    <dbReference type="NCBI Taxonomy" id="434235"/>
    <lineage>
        <taxon>Eukaryota</taxon>
        <taxon>Viridiplantae</taxon>
        <taxon>Streptophyta</taxon>
        <taxon>Embryophyta</taxon>
        <taxon>Tracheophyta</taxon>
        <taxon>Spermatophyta</taxon>
        <taxon>Magnoliopsida</taxon>
        <taxon>eudicotyledons</taxon>
        <taxon>Gunneridae</taxon>
        <taxon>Pentapetalae</taxon>
        <taxon>rosids</taxon>
        <taxon>malvids</taxon>
        <taxon>Sapindales</taxon>
        <taxon>Anacardiaceae</taxon>
        <taxon>Pistacia</taxon>
    </lineage>
</organism>
<accession>A0ACC0Z800</accession>
<dbReference type="EMBL" id="CM047738">
    <property type="protein sequence ID" value="KAJ0046444.1"/>
    <property type="molecule type" value="Genomic_DNA"/>
</dbReference>
<name>A0ACC0Z800_9ROSI</name>
<comment type="caution">
    <text evidence="1">The sequence shown here is derived from an EMBL/GenBank/DDBJ whole genome shotgun (WGS) entry which is preliminary data.</text>
</comment>
<gene>
    <name evidence="1" type="ORF">Pint_05382</name>
</gene>
<proteinExistence type="predicted"/>
<sequence>MTDTAAADHATVELIVNTLHKFFFLLLTIVLIDIFMTYMCRWLLDEMRESLPKVNYLLIANTVALLVRMNCATDFGYWKTTGKDRLVHYNS</sequence>
<protein>
    <submittedName>
        <fullName evidence="1">Uncharacterized protein</fullName>
    </submittedName>
</protein>